<evidence type="ECO:0000256" key="1">
    <source>
        <dbReference type="SAM" id="MobiDB-lite"/>
    </source>
</evidence>
<name>A0A0C3D7J6_9AGAM</name>
<dbReference type="OrthoDB" id="2677538at2759"/>
<reference evidence="3 4" key="1">
    <citation type="submission" date="2014-04" db="EMBL/GenBank/DDBJ databases">
        <authorList>
            <consortium name="DOE Joint Genome Institute"/>
            <person name="Kuo A."/>
            <person name="Kohler A."/>
            <person name="Nagy L.G."/>
            <person name="Floudas D."/>
            <person name="Copeland A."/>
            <person name="Barry K.W."/>
            <person name="Cichocki N."/>
            <person name="Veneault-Fourrey C."/>
            <person name="LaButti K."/>
            <person name="Lindquist E.A."/>
            <person name="Lipzen A."/>
            <person name="Lundell T."/>
            <person name="Morin E."/>
            <person name="Murat C."/>
            <person name="Sun H."/>
            <person name="Tunlid A."/>
            <person name="Henrissat B."/>
            <person name="Grigoriev I.V."/>
            <person name="Hibbett D.S."/>
            <person name="Martin F."/>
            <person name="Nordberg H.P."/>
            <person name="Cantor M.N."/>
            <person name="Hua S.X."/>
        </authorList>
    </citation>
    <scope>NUCLEOTIDE SEQUENCE [LARGE SCALE GENOMIC DNA]</scope>
    <source>
        <strain evidence="3 4">Foug A</strain>
    </source>
</reference>
<evidence type="ECO:0000313" key="4">
    <source>
        <dbReference type="Proteomes" id="UP000053989"/>
    </source>
</evidence>
<evidence type="ECO:0000259" key="2">
    <source>
        <dbReference type="Pfam" id="PF07727"/>
    </source>
</evidence>
<dbReference type="InterPro" id="IPR043502">
    <property type="entry name" value="DNA/RNA_pol_sf"/>
</dbReference>
<dbReference type="HOGENOM" id="CLU_001650_21_3_1"/>
<feature type="domain" description="Reverse transcriptase Ty1/copia-type" evidence="2">
    <location>
        <begin position="163"/>
        <end position="392"/>
    </location>
</feature>
<dbReference type="InterPro" id="IPR013103">
    <property type="entry name" value="RVT_2"/>
</dbReference>
<dbReference type="Pfam" id="PF07727">
    <property type="entry name" value="RVT_2"/>
    <property type="match status" value="1"/>
</dbReference>
<keyword evidence="4" id="KW-1185">Reference proteome</keyword>
<dbReference type="STRING" id="1036808.A0A0C3D7J6"/>
<gene>
    <name evidence="3" type="ORF">SCLCIDRAFT_32955</name>
</gene>
<feature type="compositionally biased region" description="Pro residues" evidence="1">
    <location>
        <begin position="8"/>
        <end position="24"/>
    </location>
</feature>
<proteinExistence type="predicted"/>
<sequence length="642" mass="70816">MSKRPSLPSQPPPTEPTPVLPLPPVELFHPGATLDSESECNEVLDHGGEPIPIPANPEPPAVLDEVIAPPVCTPSPDPCPRLPSPVGIGARLPMCNRHKPREWWKLSLAQLDDPDQMEESDDELAMSASLPDEPLTFAEALTRPDTEKWRQAALEELAVHQTNGTWSLVPRPPGSKVIGSKWVFKVKRNADGSIDHYKAQLVTKGYNQCPGFDYLEVFAPTDLHLHSVDISHAYLNGEMDCEVYMAQPEGFVEGDPKAKVCLLQKAIYGSKQGGNRWNKKMRSVLESLEFRQTYSNASIYIYSKNGVTIILPVFVNDMTLASQSEPAILSFIAQLSQHSKIRNLGPTTQLLGIKIDRDRSNRSISLSQRQYCLDILDRFGMADCKPISTPMEPGLCLSHSQSPQDAQESATMCQTPYLSAVGALMYLATTTRPDIAYTVGVLARFNSNPGWAHWLAVKHLLRYIKGTLDYSITYSPDPSQPETFITFSDADHGGCKDTGRSTGGYVVKMGTGVVSWSSKLQNVVALSTTEAEYMAAVQAGKEVKWMRNLMHELGISLPGPFTLFLDNQSAISVAKNPEHHGRMKQLDLCYYWLRDAVQEQAMMPIFVPTTQQAADLLTKPLTTPKVREFCQMLGLGGSVGSH</sequence>
<evidence type="ECO:0000313" key="3">
    <source>
        <dbReference type="EMBL" id="KIM52051.1"/>
    </source>
</evidence>
<protein>
    <recommendedName>
        <fullName evidence="2">Reverse transcriptase Ty1/copia-type domain-containing protein</fullName>
    </recommendedName>
</protein>
<dbReference type="CDD" id="cd09272">
    <property type="entry name" value="RNase_HI_RT_Ty1"/>
    <property type="match status" value="1"/>
</dbReference>
<dbReference type="AlphaFoldDB" id="A0A0C3D7J6"/>
<dbReference type="PANTHER" id="PTHR11439:SF467">
    <property type="entry name" value="INTEGRASE CATALYTIC DOMAIN-CONTAINING PROTEIN"/>
    <property type="match status" value="1"/>
</dbReference>
<organism evidence="3 4">
    <name type="scientific">Scleroderma citrinum Foug A</name>
    <dbReference type="NCBI Taxonomy" id="1036808"/>
    <lineage>
        <taxon>Eukaryota</taxon>
        <taxon>Fungi</taxon>
        <taxon>Dikarya</taxon>
        <taxon>Basidiomycota</taxon>
        <taxon>Agaricomycotina</taxon>
        <taxon>Agaricomycetes</taxon>
        <taxon>Agaricomycetidae</taxon>
        <taxon>Boletales</taxon>
        <taxon>Sclerodermatineae</taxon>
        <taxon>Sclerodermataceae</taxon>
        <taxon>Scleroderma</taxon>
    </lineage>
</organism>
<reference evidence="4" key="2">
    <citation type="submission" date="2015-01" db="EMBL/GenBank/DDBJ databases">
        <title>Evolutionary Origins and Diversification of the Mycorrhizal Mutualists.</title>
        <authorList>
            <consortium name="DOE Joint Genome Institute"/>
            <consortium name="Mycorrhizal Genomics Consortium"/>
            <person name="Kohler A."/>
            <person name="Kuo A."/>
            <person name="Nagy L.G."/>
            <person name="Floudas D."/>
            <person name="Copeland A."/>
            <person name="Barry K.W."/>
            <person name="Cichocki N."/>
            <person name="Veneault-Fourrey C."/>
            <person name="LaButti K."/>
            <person name="Lindquist E.A."/>
            <person name="Lipzen A."/>
            <person name="Lundell T."/>
            <person name="Morin E."/>
            <person name="Murat C."/>
            <person name="Riley R."/>
            <person name="Ohm R."/>
            <person name="Sun H."/>
            <person name="Tunlid A."/>
            <person name="Henrissat B."/>
            <person name="Grigoriev I.V."/>
            <person name="Hibbett D.S."/>
            <person name="Martin F."/>
        </authorList>
    </citation>
    <scope>NUCLEOTIDE SEQUENCE [LARGE SCALE GENOMIC DNA]</scope>
    <source>
        <strain evidence="4">Foug A</strain>
    </source>
</reference>
<dbReference type="Proteomes" id="UP000053989">
    <property type="component" value="Unassembled WGS sequence"/>
</dbReference>
<feature type="region of interest" description="Disordered" evidence="1">
    <location>
        <begin position="1"/>
        <end position="32"/>
    </location>
</feature>
<dbReference type="SUPFAM" id="SSF56672">
    <property type="entry name" value="DNA/RNA polymerases"/>
    <property type="match status" value="1"/>
</dbReference>
<dbReference type="EMBL" id="KN822227">
    <property type="protein sequence ID" value="KIM52051.1"/>
    <property type="molecule type" value="Genomic_DNA"/>
</dbReference>
<dbReference type="InParanoid" id="A0A0C3D7J6"/>
<dbReference type="PANTHER" id="PTHR11439">
    <property type="entry name" value="GAG-POL-RELATED RETROTRANSPOSON"/>
    <property type="match status" value="1"/>
</dbReference>
<accession>A0A0C3D7J6</accession>